<proteinExistence type="predicted"/>
<evidence type="ECO:0000313" key="1">
    <source>
        <dbReference type="EMBL" id="AKM82455.1"/>
    </source>
</evidence>
<dbReference type="Proteomes" id="UP000035648">
    <property type="component" value="Chromosome"/>
</dbReference>
<evidence type="ECO:0000313" key="2">
    <source>
        <dbReference type="Proteomes" id="UP000035648"/>
    </source>
</evidence>
<protein>
    <submittedName>
        <fullName evidence="1">Uncharacterized protein</fullName>
    </submittedName>
</protein>
<accession>A0A0G4B4C1</accession>
<sequence>MGEILNESVGQITTKTLSDVEPTAFCSSTIILNPEHLREVVEEPLIPACEILYQKNIETADSSANNKDIRSGGDARICINWDSLSEENRKIVEGLGLEPVPFNNFQVVILQEPIEEKTTVQELSNKFTEKANMFLLQEPKWIPSFTMDDLRKEYGYSESDESTPEDFEQDYYDQESKRFYLSEDHYRKVKEWEDSQVK</sequence>
<gene>
    <name evidence="1" type="ORF">UT28_C0001G0655</name>
</gene>
<reference evidence="1 2" key="1">
    <citation type="journal article" date="2015" name="Nature">
        <title>rRNA introns, odd ribosomes, and small enigmatic genomes across a large radiation of phyla.</title>
        <authorList>
            <person name="Brown C.T."/>
            <person name="Hug L.A."/>
            <person name="Thomas B.C."/>
            <person name="Sharon I."/>
            <person name="Castelle C.J."/>
            <person name="Singh A."/>
            <person name="Wilkins M.J."/>
            <person name="Williams K.H."/>
            <person name="Banfield J.F."/>
        </authorList>
    </citation>
    <scope>NUCLEOTIDE SEQUENCE [LARGE SCALE GENOMIC DNA]</scope>
</reference>
<dbReference type="KEGG" id="bbgw:UT28_C0001G0655"/>
<dbReference type="AlphaFoldDB" id="A0A0G4B4C1"/>
<name>A0A0G4B4C1_9BACT</name>
<dbReference type="EMBL" id="CP011213">
    <property type="protein sequence ID" value="AKM82455.1"/>
    <property type="molecule type" value="Genomic_DNA"/>
</dbReference>
<organism evidence="1 2">
    <name type="scientific">Berkelbacteria bacterium GW2011_GWE1_39_12</name>
    <dbReference type="NCBI Taxonomy" id="1618337"/>
    <lineage>
        <taxon>Bacteria</taxon>
        <taxon>Candidatus Berkelbacteria</taxon>
    </lineage>
</organism>
<dbReference type="STRING" id="1618337.UT28_C0001G0655"/>